<accession>A0A9P9YQQ5</accession>
<dbReference type="Proteomes" id="UP001059596">
    <property type="component" value="Unassembled WGS sequence"/>
</dbReference>
<feature type="compositionally biased region" description="Polar residues" evidence="1">
    <location>
        <begin position="55"/>
        <end position="72"/>
    </location>
</feature>
<name>A0A9P9YQQ5_9MUSC</name>
<sequence length="151" mass="15997">TAISLSLSVRHPRHRRSARLGKRFTLRIEPRIPRLFATVAERRGDKPTSMPKIAFSTTNQGPGNTTSPTSSAGAAIVDTSSGDEAEAGAGAGAGFVATGAIIELLRRYCYCHGQSLASAGWSSWLQIWCEIALSRSLFSPSSIGHSGARVL</sequence>
<keyword evidence="3" id="KW-1185">Reference proteome</keyword>
<proteinExistence type="predicted"/>
<protein>
    <submittedName>
        <fullName evidence="2">Uncharacterized protein</fullName>
    </submittedName>
</protein>
<feature type="region of interest" description="Disordered" evidence="1">
    <location>
        <begin position="46"/>
        <end position="75"/>
    </location>
</feature>
<feature type="non-terminal residue" evidence="2">
    <location>
        <position position="151"/>
    </location>
</feature>
<dbReference type="AlphaFoldDB" id="A0A9P9YQQ5"/>
<evidence type="ECO:0000256" key="1">
    <source>
        <dbReference type="SAM" id="MobiDB-lite"/>
    </source>
</evidence>
<comment type="caution">
    <text evidence="2">The sequence shown here is derived from an EMBL/GenBank/DDBJ whole genome shotgun (WGS) entry which is preliminary data.</text>
</comment>
<gene>
    <name evidence="2" type="ORF">M5D96_006832</name>
</gene>
<reference evidence="2" key="1">
    <citation type="journal article" date="2023" name="Genome Biol. Evol.">
        <title>Long-read-based Genome Assembly of Drosophila gunungcola Reveals Fewer Chemosensory Genes in Flower-breeding Species.</title>
        <authorList>
            <person name="Negi A."/>
            <person name="Liao B.Y."/>
            <person name="Yeh S.D."/>
        </authorList>
    </citation>
    <scope>NUCLEOTIDE SEQUENCE</scope>
    <source>
        <strain evidence="2">Sukarami</strain>
    </source>
</reference>
<organism evidence="2 3">
    <name type="scientific">Drosophila gunungcola</name>
    <name type="common">fruit fly</name>
    <dbReference type="NCBI Taxonomy" id="103775"/>
    <lineage>
        <taxon>Eukaryota</taxon>
        <taxon>Metazoa</taxon>
        <taxon>Ecdysozoa</taxon>
        <taxon>Arthropoda</taxon>
        <taxon>Hexapoda</taxon>
        <taxon>Insecta</taxon>
        <taxon>Pterygota</taxon>
        <taxon>Neoptera</taxon>
        <taxon>Endopterygota</taxon>
        <taxon>Diptera</taxon>
        <taxon>Brachycera</taxon>
        <taxon>Muscomorpha</taxon>
        <taxon>Ephydroidea</taxon>
        <taxon>Drosophilidae</taxon>
        <taxon>Drosophila</taxon>
        <taxon>Sophophora</taxon>
    </lineage>
</organism>
<dbReference type="EMBL" id="JAMKOV010000004">
    <property type="protein sequence ID" value="KAI8040889.1"/>
    <property type="molecule type" value="Genomic_DNA"/>
</dbReference>
<evidence type="ECO:0000313" key="3">
    <source>
        <dbReference type="Proteomes" id="UP001059596"/>
    </source>
</evidence>
<evidence type="ECO:0000313" key="2">
    <source>
        <dbReference type="EMBL" id="KAI8040889.1"/>
    </source>
</evidence>